<reference evidence="2 3" key="1">
    <citation type="journal article" date="2010" name="Microbiol. Resour. Announc.">
        <title>Comparative genomics of the bacterial genus Listeria: Genome evolution is characterized by limited gene acquisition and limited gene loss.</title>
        <authorList>
            <person name="den Bakker H.C."/>
            <person name="Cummings C.A."/>
            <person name="Ferreira V."/>
            <person name="Vatta P."/>
            <person name="Orsi R.H."/>
            <person name="Degoricija L."/>
            <person name="Barker M."/>
            <person name="Petrauskene O."/>
            <person name="Furtado M.R."/>
            <person name="Wiedmann M."/>
        </authorList>
    </citation>
    <scope>NUCLEOTIDE SEQUENCE [LARGE SCALE GENOMIC DNA]</scope>
    <source>
        <strain evidence="2 3">FSL S4-120</strain>
    </source>
</reference>
<sequence length="39" mass="4180">MKKIETKNAVKSATTKPTDVTKVTKDDKTDLPSTGDKGT</sequence>
<gene>
    <name evidence="2" type="ORF">NT05LM_3108</name>
</gene>
<proteinExistence type="predicted"/>
<dbReference type="Proteomes" id="UP000003412">
    <property type="component" value="Chromosome"/>
</dbReference>
<protein>
    <submittedName>
        <fullName evidence="2">Pepdidoglycan bound protein</fullName>
    </submittedName>
</protein>
<organism evidence="2 3">
    <name type="scientific">Listeria marthii FSL S4-120</name>
    <dbReference type="NCBI Taxonomy" id="702457"/>
    <lineage>
        <taxon>Bacteria</taxon>
        <taxon>Bacillati</taxon>
        <taxon>Bacillota</taxon>
        <taxon>Bacilli</taxon>
        <taxon>Bacillales</taxon>
        <taxon>Listeriaceae</taxon>
        <taxon>Listeria</taxon>
    </lineage>
</organism>
<keyword evidence="3" id="KW-1185">Reference proteome</keyword>
<name>A0ABP2JWK4_9LIST</name>
<evidence type="ECO:0000313" key="3">
    <source>
        <dbReference type="Proteomes" id="UP000003412"/>
    </source>
</evidence>
<feature type="non-terminal residue" evidence="2">
    <location>
        <position position="39"/>
    </location>
</feature>
<evidence type="ECO:0000313" key="2">
    <source>
        <dbReference type="EMBL" id="EFR86538.1"/>
    </source>
</evidence>
<accession>A0ABP2JWK4</accession>
<evidence type="ECO:0000256" key="1">
    <source>
        <dbReference type="SAM" id="MobiDB-lite"/>
    </source>
</evidence>
<dbReference type="EMBL" id="ADXF01001057">
    <property type="protein sequence ID" value="EFR86538.1"/>
    <property type="molecule type" value="Genomic_DNA"/>
</dbReference>
<comment type="caution">
    <text evidence="2">The sequence shown here is derived from an EMBL/GenBank/DDBJ whole genome shotgun (WGS) entry which is preliminary data.</text>
</comment>
<feature type="region of interest" description="Disordered" evidence="1">
    <location>
        <begin position="1"/>
        <end position="39"/>
    </location>
</feature>